<evidence type="ECO:0000259" key="3">
    <source>
        <dbReference type="Pfam" id="PF07859"/>
    </source>
</evidence>
<feature type="region of interest" description="Disordered" evidence="2">
    <location>
        <begin position="280"/>
        <end position="305"/>
    </location>
</feature>
<dbReference type="InterPro" id="IPR029058">
    <property type="entry name" value="AB_hydrolase_fold"/>
</dbReference>
<comment type="caution">
    <text evidence="4">The sequence shown here is derived from an EMBL/GenBank/DDBJ whole genome shotgun (WGS) entry which is preliminary data.</text>
</comment>
<reference evidence="4 5" key="1">
    <citation type="submission" date="2019-12" db="EMBL/GenBank/DDBJ databases">
        <title>Whole genome sequencing of endophytic Actinobacterium Micromonospora sp. MPMI6T.</title>
        <authorList>
            <person name="Evv R."/>
            <person name="Podile A.R."/>
        </authorList>
    </citation>
    <scope>NUCLEOTIDE SEQUENCE [LARGE SCALE GENOMIC DNA]</scope>
    <source>
        <strain evidence="4 5">MPMI6</strain>
    </source>
</reference>
<gene>
    <name evidence="4" type="ORF">GSF22_14755</name>
</gene>
<sequence length="305" mass="32964">MAVPASTGSLEQDRANAERWIRRFGSTVDPDDGASVVPGEHSQIVRPAQEAADATHVLYIHGGGMVYYSPAIFQPFLRSLANTLHSPVEAFDYLKAPEHTVEQSLEQLGRHVAARCRSLAGRQLTIAGDSVGGLFALYLALRVLPGVFSRIVLIYPVLDLRTERASYRTFGAGHFLDSTAMRLFTSILAPFFAERAFDPFALSPGELTRMPACAIVTAGCDVLRDEGIAWVQHLAERSVPVRHQHFPDLPHDFCLYAGKLASARSAVDQIARTAFHPGQTPAPAAVGRVAEPESPASVPADRAGT</sequence>
<dbReference type="GO" id="GO:0016787">
    <property type="term" value="F:hydrolase activity"/>
    <property type="evidence" value="ECO:0007669"/>
    <property type="project" value="UniProtKB-KW"/>
</dbReference>
<proteinExistence type="predicted"/>
<dbReference type="InterPro" id="IPR050300">
    <property type="entry name" value="GDXG_lipolytic_enzyme"/>
</dbReference>
<protein>
    <submittedName>
        <fullName evidence="4">Alpha/beta hydrolase fold domain-containing protein</fullName>
    </submittedName>
</protein>
<dbReference type="Proteomes" id="UP000823521">
    <property type="component" value="Unassembled WGS sequence"/>
</dbReference>
<evidence type="ECO:0000313" key="4">
    <source>
        <dbReference type="EMBL" id="MBO4207259.1"/>
    </source>
</evidence>
<dbReference type="Gene3D" id="3.40.50.1820">
    <property type="entry name" value="alpha/beta hydrolase"/>
    <property type="match status" value="1"/>
</dbReference>
<evidence type="ECO:0000256" key="1">
    <source>
        <dbReference type="ARBA" id="ARBA00022801"/>
    </source>
</evidence>
<evidence type="ECO:0000313" key="5">
    <source>
        <dbReference type="Proteomes" id="UP000823521"/>
    </source>
</evidence>
<dbReference type="PANTHER" id="PTHR48081:SF8">
    <property type="entry name" value="ALPHA_BETA HYDROLASE FOLD-3 DOMAIN-CONTAINING PROTEIN-RELATED"/>
    <property type="match status" value="1"/>
</dbReference>
<feature type="domain" description="Alpha/beta hydrolase fold-3" evidence="3">
    <location>
        <begin position="57"/>
        <end position="254"/>
    </location>
</feature>
<evidence type="ECO:0000256" key="2">
    <source>
        <dbReference type="SAM" id="MobiDB-lite"/>
    </source>
</evidence>
<dbReference type="Pfam" id="PF07859">
    <property type="entry name" value="Abhydrolase_3"/>
    <property type="match status" value="1"/>
</dbReference>
<keyword evidence="1 4" id="KW-0378">Hydrolase</keyword>
<name>A0ABS3VS92_MICEH</name>
<keyword evidence="5" id="KW-1185">Reference proteome</keyword>
<dbReference type="EMBL" id="WVUH01000112">
    <property type="protein sequence ID" value="MBO4207259.1"/>
    <property type="molecule type" value="Genomic_DNA"/>
</dbReference>
<dbReference type="InterPro" id="IPR013094">
    <property type="entry name" value="AB_hydrolase_3"/>
</dbReference>
<organism evidence="4 5">
    <name type="scientific">Micromonospora echinofusca</name>
    <dbReference type="NCBI Taxonomy" id="47858"/>
    <lineage>
        <taxon>Bacteria</taxon>
        <taxon>Bacillati</taxon>
        <taxon>Actinomycetota</taxon>
        <taxon>Actinomycetes</taxon>
        <taxon>Micromonosporales</taxon>
        <taxon>Micromonosporaceae</taxon>
        <taxon>Micromonospora</taxon>
    </lineage>
</organism>
<dbReference type="PANTHER" id="PTHR48081">
    <property type="entry name" value="AB HYDROLASE SUPERFAMILY PROTEIN C4A8.06C"/>
    <property type="match status" value="1"/>
</dbReference>
<dbReference type="SUPFAM" id="SSF53474">
    <property type="entry name" value="alpha/beta-Hydrolases"/>
    <property type="match status" value="1"/>
</dbReference>
<accession>A0ABS3VS92</accession>